<keyword evidence="2" id="KW-0012">Acyltransferase</keyword>
<dbReference type="OrthoDB" id="9799092at2"/>
<evidence type="ECO:0000256" key="2">
    <source>
        <dbReference type="ARBA" id="ARBA00023315"/>
    </source>
</evidence>
<comment type="caution">
    <text evidence="4">The sequence shown here is derived from an EMBL/GenBank/DDBJ whole genome shotgun (WGS) entry which is preliminary data.</text>
</comment>
<dbReference type="PANTHER" id="PTHR43877:SF2">
    <property type="entry name" value="AMINOALKYLPHOSPHONATE N-ACETYLTRANSFERASE-RELATED"/>
    <property type="match status" value="1"/>
</dbReference>
<dbReference type="CDD" id="cd04301">
    <property type="entry name" value="NAT_SF"/>
    <property type="match status" value="1"/>
</dbReference>
<evidence type="ECO:0000313" key="4">
    <source>
        <dbReference type="EMBL" id="KFL36625.1"/>
    </source>
</evidence>
<proteinExistence type="predicted"/>
<evidence type="ECO:0000313" key="5">
    <source>
        <dbReference type="Proteomes" id="UP000029085"/>
    </source>
</evidence>
<dbReference type="InterPro" id="IPR050832">
    <property type="entry name" value="Bact_Acetyltransf"/>
</dbReference>
<dbReference type="InterPro" id="IPR000182">
    <property type="entry name" value="GNAT_dom"/>
</dbReference>
<evidence type="ECO:0000259" key="3">
    <source>
        <dbReference type="PROSITE" id="PS51186"/>
    </source>
</evidence>
<dbReference type="PANTHER" id="PTHR43877">
    <property type="entry name" value="AMINOALKYLPHOSPHONATE N-ACETYLTRANSFERASE-RELATED-RELATED"/>
    <property type="match status" value="1"/>
</dbReference>
<dbReference type="EMBL" id="AVCJ01000012">
    <property type="protein sequence ID" value="KFL36625.1"/>
    <property type="molecule type" value="Genomic_DNA"/>
</dbReference>
<gene>
    <name evidence="4" type="ORF">N788_03170</name>
</gene>
<dbReference type="RefSeq" id="WP_034222745.1">
    <property type="nucleotide sequence ID" value="NZ_AVCJ01000012.1"/>
</dbReference>
<evidence type="ECO:0000256" key="1">
    <source>
        <dbReference type="ARBA" id="ARBA00022679"/>
    </source>
</evidence>
<dbReference type="Proteomes" id="UP000029085">
    <property type="component" value="Unassembled WGS sequence"/>
</dbReference>
<organism evidence="4 5">
    <name type="scientific">Arenimonas donghaensis DSM 18148 = HO3-R19</name>
    <dbReference type="NCBI Taxonomy" id="1121014"/>
    <lineage>
        <taxon>Bacteria</taxon>
        <taxon>Pseudomonadati</taxon>
        <taxon>Pseudomonadota</taxon>
        <taxon>Gammaproteobacteria</taxon>
        <taxon>Lysobacterales</taxon>
        <taxon>Lysobacteraceae</taxon>
        <taxon>Arenimonas</taxon>
    </lineage>
</organism>
<reference evidence="5" key="1">
    <citation type="submission" date="2013-08" db="EMBL/GenBank/DDBJ databases">
        <title>Genome sequencing of Arenimonas donghaensis.</title>
        <authorList>
            <person name="Chen F."/>
            <person name="Wang G."/>
        </authorList>
    </citation>
    <scope>NUCLEOTIDE SEQUENCE [LARGE SCALE GENOMIC DNA]</scope>
    <source>
        <strain evidence="5">HO3-R19</strain>
    </source>
</reference>
<dbReference type="InterPro" id="IPR016181">
    <property type="entry name" value="Acyl_CoA_acyltransferase"/>
</dbReference>
<reference evidence="4 5" key="2">
    <citation type="journal article" date="2015" name="Stand. Genomic Sci.">
        <title>High quality draft genomic sequence of Arenimonas donghaensis DSM 18148(T).</title>
        <authorList>
            <person name="Chen F."/>
            <person name="Wang H."/>
            <person name="Cao Y."/>
            <person name="Li X."/>
            <person name="Wang G."/>
        </authorList>
    </citation>
    <scope>NUCLEOTIDE SEQUENCE [LARGE SCALE GENOMIC DNA]</scope>
    <source>
        <strain evidence="4 5">HO3-R19</strain>
    </source>
</reference>
<dbReference type="STRING" id="1121014.N788_03170"/>
<dbReference type="GO" id="GO:0016747">
    <property type="term" value="F:acyltransferase activity, transferring groups other than amino-acyl groups"/>
    <property type="evidence" value="ECO:0007669"/>
    <property type="project" value="InterPro"/>
</dbReference>
<protein>
    <recommendedName>
        <fullName evidence="3">N-acetyltransferase domain-containing protein</fullName>
    </recommendedName>
</protein>
<dbReference type="PROSITE" id="PS51186">
    <property type="entry name" value="GNAT"/>
    <property type="match status" value="1"/>
</dbReference>
<accession>A0A087MIC2</accession>
<dbReference type="Gene3D" id="3.40.630.30">
    <property type="match status" value="1"/>
</dbReference>
<dbReference type="SUPFAM" id="SSF55729">
    <property type="entry name" value="Acyl-CoA N-acyltransferases (Nat)"/>
    <property type="match status" value="1"/>
</dbReference>
<keyword evidence="1" id="KW-0808">Transferase</keyword>
<sequence length="149" mass="16108">MSPVNYEVRLLRSGDESTLERVEPDVFDNPVQPDLAARYLADPNNLLAVAIRDGEVVGMASGLMYLHPDKPLQLFVNEVGVAASCRGQGMGKRLVQALLEQARIRGCTEAWVATELANAPARALYAAMKGAEDADHAVIYTWRLAGLGS</sequence>
<dbReference type="PATRIC" id="fig|1121014.3.peg.1311"/>
<dbReference type="AlphaFoldDB" id="A0A087MIC2"/>
<name>A0A087MIC2_9GAMM</name>
<dbReference type="Pfam" id="PF00583">
    <property type="entry name" value="Acetyltransf_1"/>
    <property type="match status" value="1"/>
</dbReference>
<keyword evidence="5" id="KW-1185">Reference proteome</keyword>
<feature type="domain" description="N-acetyltransferase" evidence="3">
    <location>
        <begin position="6"/>
        <end position="149"/>
    </location>
</feature>